<feature type="region of interest" description="Disordered" evidence="2">
    <location>
        <begin position="18"/>
        <end position="39"/>
    </location>
</feature>
<name>A0AAF0F9E4_9BASI</name>
<feature type="compositionally biased region" description="Polar residues" evidence="2">
    <location>
        <begin position="242"/>
        <end position="270"/>
    </location>
</feature>
<sequence length="1272" mass="143574">MADPTSGSEPVFVYHDTEEVNAVEQHPKRAENKEQKRRKRRMQLAAALIEADNDEIQRRIDFVVNVDPTSQEILDDTSLVPRYANQSVIFRDALDPSLSNQPYSRPVYVHTPQSMRELTQSYLGMSSAWGMDEPEDFQLIDTSNAEADPPFPVEEVTQNLLDLSMPSGDLQPELESSWKNIEEKADRRSTLRSSSSMPSLAEAARQDGMEDVSLDTSQIQPETLTRHSLLLARIRKSRIFSDSTASEADITNESADADDNQNNQPSQETYQEPPVSYDSKESSGPVSGSTSELQGFRARVLGNNLNRRRSSRRHSLAISGWPEENHPFQTESKSSRGYNNASDSPFLAQSSGQDDLGLQDPDLSTDSRQEQTKNTALQGVGPMLARHASAHQNDLTSAKWSKPKLKLRSLFPFERRHPAQGNQSQERPTSDFQPNSIKSLANGSRSILEEDSPVIGTEAIETFPTQEDYQDNEFEGVSLQTPLLEQNADGKFEATSDAQQDSRTQTHPNANRLASFGSQRYQKPSSKERFHHICIPAPLEFVPRESPRTAFFVPHGAFYVDERGVVLPQNKTRSEAHHEYDYGPVEVPAKIGRRVLYPSTALFRNVLSYRDVDHEGWGYERYTNAFAYFHSLHADDDDSDDEVPLMNVRIQTKEEQLARRRIHRERLRRKRARAERQRLRDLARRQGKNPSIFGITEESEDASETSSENYSSFSSGESDPEQPWKDDRRPAGKLYGRSLLAEANKQQEQQKSQIRFYGQILDTQRHSAPPDGLNGFSNDTRERMAKVFGAQPRWMADILQRQEPDVETQTRSRSLGGTPMIGADQETDLLMEPGVQEGLIYPSIQTAREAEAQAAEEADDLAFSAWHDSSSSEDGDNPVDTHLVPLIPEQPKWQPKEDDDLPLDKLRKQDSNSRATLAKEDSDDDQPLGNRHKQAAIIAENQALIRQLMEENRQVRASLQMLTSAAPYGMPWMPPFPVQFPNMPYVNNDASLMGDTGYSTDSRPPGDLMAYNSSDGLMAAGYEMGEYGNARISEDLDGDLPLLSDANTPQELEYDNEEYPLEHHGALSESYAQETELNTGAYGDGAYHQPIIEAQDPNAPMENTHSLYDEQYPAMEQDYGQYSMPYFDDSNMVHSQNYMGTGEDWEAHPYEEMQNPYDADYTVQDSVMQDSHYAPPYPDMLGEYAADASNNQQWHTEPFMSHTDSELYTHPDAHHANAAGIDNGAISEWLAAPEEKDPSKLESYSTYIPNRNDDEHEFGTDNVERMARPEQY</sequence>
<dbReference type="AlphaFoldDB" id="A0AAF0F9E4"/>
<keyword evidence="4" id="KW-1185">Reference proteome</keyword>
<feature type="region of interest" description="Disordered" evidence="2">
    <location>
        <begin position="1230"/>
        <end position="1272"/>
    </location>
</feature>
<dbReference type="EMBL" id="CP118376">
    <property type="protein sequence ID" value="WFD43295.1"/>
    <property type="molecule type" value="Genomic_DNA"/>
</dbReference>
<feature type="region of interest" description="Disordered" evidence="2">
    <location>
        <begin position="865"/>
        <end position="930"/>
    </location>
</feature>
<feature type="compositionally biased region" description="Polar residues" evidence="2">
    <location>
        <begin position="496"/>
        <end position="509"/>
    </location>
</feature>
<feature type="compositionally biased region" description="Basic and acidic residues" evidence="2">
    <location>
        <begin position="902"/>
        <end position="911"/>
    </location>
</feature>
<evidence type="ECO:0000313" key="3">
    <source>
        <dbReference type="EMBL" id="WFD43295.1"/>
    </source>
</evidence>
<proteinExistence type="predicted"/>
<dbReference type="Proteomes" id="UP001214628">
    <property type="component" value="Chromosome 2"/>
</dbReference>
<feature type="compositionally biased region" description="Low complexity" evidence="2">
    <location>
        <begin position="352"/>
        <end position="362"/>
    </location>
</feature>
<feature type="compositionally biased region" description="Polar residues" evidence="2">
    <location>
        <begin position="420"/>
        <end position="445"/>
    </location>
</feature>
<feature type="compositionally biased region" description="Polar residues" evidence="2">
    <location>
        <begin position="282"/>
        <end position="293"/>
    </location>
</feature>
<feature type="coiled-coil region" evidence="1">
    <location>
        <begin position="938"/>
        <end position="965"/>
    </location>
</feature>
<keyword evidence="1" id="KW-0175">Coiled coil</keyword>
<evidence type="ECO:0000256" key="1">
    <source>
        <dbReference type="SAM" id="Coils"/>
    </source>
</evidence>
<organism evidence="3 4">
    <name type="scientific">Malassezia psittaci</name>
    <dbReference type="NCBI Taxonomy" id="1821823"/>
    <lineage>
        <taxon>Eukaryota</taxon>
        <taxon>Fungi</taxon>
        <taxon>Dikarya</taxon>
        <taxon>Basidiomycota</taxon>
        <taxon>Ustilaginomycotina</taxon>
        <taxon>Malasseziomycetes</taxon>
        <taxon>Malasseziales</taxon>
        <taxon>Malasseziaceae</taxon>
        <taxon>Malassezia</taxon>
    </lineage>
</organism>
<accession>A0AAF0F9E4</accession>
<feature type="compositionally biased region" description="Basic and acidic residues" evidence="2">
    <location>
        <begin position="1251"/>
        <end position="1272"/>
    </location>
</feature>
<feature type="compositionally biased region" description="Basic and acidic residues" evidence="2">
    <location>
        <begin position="674"/>
        <end position="684"/>
    </location>
</feature>
<evidence type="ECO:0000256" key="2">
    <source>
        <dbReference type="SAM" id="MobiDB-lite"/>
    </source>
</evidence>
<evidence type="ECO:0000313" key="4">
    <source>
        <dbReference type="Proteomes" id="UP001214628"/>
    </source>
</evidence>
<feature type="compositionally biased region" description="Basic and acidic residues" evidence="2">
    <location>
        <begin position="25"/>
        <end position="34"/>
    </location>
</feature>
<feature type="compositionally biased region" description="Basic residues" evidence="2">
    <location>
        <begin position="306"/>
        <end position="315"/>
    </location>
</feature>
<feature type="compositionally biased region" description="Low complexity" evidence="2">
    <location>
        <begin position="704"/>
        <end position="717"/>
    </location>
</feature>
<feature type="region of interest" description="Disordered" evidence="2">
    <location>
        <begin position="413"/>
        <end position="451"/>
    </location>
</feature>
<reference evidence="3" key="1">
    <citation type="submission" date="2023-02" db="EMBL/GenBank/DDBJ databases">
        <title>Mating type loci evolution in Malassezia.</title>
        <authorList>
            <person name="Coelho M.A."/>
        </authorList>
    </citation>
    <scope>NUCLEOTIDE SEQUENCE</scope>
    <source>
        <strain evidence="3">CBS 14136</strain>
    </source>
</reference>
<gene>
    <name evidence="3" type="ORF">MPSI1_001956</name>
</gene>
<feature type="compositionally biased region" description="Polar residues" evidence="2">
    <location>
        <begin position="327"/>
        <end position="351"/>
    </location>
</feature>
<feature type="region of interest" description="Disordered" evidence="2">
    <location>
        <begin position="185"/>
        <end position="219"/>
    </location>
</feature>
<protein>
    <submittedName>
        <fullName evidence="3">Uncharacterized protein</fullName>
    </submittedName>
</protein>
<feature type="region of interest" description="Disordered" evidence="2">
    <location>
        <begin position="667"/>
        <end position="731"/>
    </location>
</feature>
<feature type="region of interest" description="Disordered" evidence="2">
    <location>
        <begin position="242"/>
        <end position="373"/>
    </location>
</feature>
<feature type="region of interest" description="Disordered" evidence="2">
    <location>
        <begin position="493"/>
        <end position="524"/>
    </location>
</feature>